<reference evidence="3" key="1">
    <citation type="submission" date="2022-11" db="UniProtKB">
        <authorList>
            <consortium name="WormBaseParasite"/>
        </authorList>
    </citation>
    <scope>IDENTIFICATION</scope>
</reference>
<name>A0A915KK82_ROMCU</name>
<feature type="region of interest" description="Disordered" evidence="1">
    <location>
        <begin position="520"/>
        <end position="541"/>
    </location>
</feature>
<feature type="compositionally biased region" description="Polar residues" evidence="1">
    <location>
        <begin position="1727"/>
        <end position="1749"/>
    </location>
</feature>
<dbReference type="Proteomes" id="UP000887565">
    <property type="component" value="Unplaced"/>
</dbReference>
<accession>A0A915KK82</accession>
<protein>
    <submittedName>
        <fullName evidence="3">Uncharacterized protein</fullName>
    </submittedName>
</protein>
<keyword evidence="2" id="KW-1185">Reference proteome</keyword>
<sequence length="2054" mass="221758">MNLQNSKTTSMKSTIPTSSFPVLDNRSGTILPANGKFTPSNKRRLYSEPGMIMASDEGRSHLAGSSQQWTKRIKFSTKNYSKLIINYSPSSKMNTLASSLLAAPLEASSTAGITANAMANNNVSIDSKLRETTTNGNVANNQTRDTQQSGRQTENRYTSTAKNNVQITISKPVITKVTEPLNSGTATSLTKSLESSISTVQMTSYSSTSAKSISTSFSGHFENETNAASYRLKISTLPTRSVKKLNSQDKTPTASSSRQWKNSNVKTYSDQATFASNLRQSDSGQMHFTTTIIQGRHTRNLFESLIAKNIATFSETLTTDKPGRSFSAYNGTQYKPVYTTKIQNISTTNAFQQLSRETPPMPDTGGSQNWASQQTKPRATRITESRPIVGLTTTPSNHAFAFDPFTAASVVTTKDTSLSILNQAKPLHIQTLFSRKNIEATTANNPSAQSITKVGASTVQTFVGGASTFQTSEMHNSQTSTRLSTILAHESRISFPVQTVTTLASEQKTSVATKETVKQTMSGNQEMDGKSVSISSVSSRPSRKITGLDGLINEVSITSTSTKTSNNSRGRMNNSLEMRSTIPYTTMRVSQNTSERQLLSDSDLPHITASTDTLSSLTPKMQTLTNKPMGIITKTITEKNTSWSEQLILESTASSSSVGTPNGQNRIASVVRFANGDRTTMHEKSMATSTKATVSTLVDNKSTLKTGSDHLTNKVIGPNAGSTKMTTVGSFLQSISVLMNRSTIAGGYYGQTNTVLNNETFPTSAAISETTTQTEGPRQGSYHAATISVAQQPSTTSLQKPIDQLLTSSPTNSSTSPLSRNKQPPSSHFVSASTIKILKLTTSSNEQQFSSRYMASSTSHESGIVLTDARKEGQRTSIKQLVGLLYTATPSTRHEINTPTISVKPPYSLHSTLTASMTSAPQPISNKLSPNLRKSENQSTAAYFTAASLKYTTGRQEQASTDIFNTSTKKQAISFLQSIGQYMNVSTTVKEGDDGRSLTSQQLSSRIDSISVTDAFLDTTVTKQNITISTKALSTKVVQNSNAKDQSGDENTTAIMNHEPIISSASQKQSSTEHSTFIDSQYINITNVTLSFKVGTSSGTNNMHNHLSTQRMTNSSSKILLNGTRGSTQSYNGTYTVFPQDKKVTATATNSQYQTKDFSKTATELKSSSKIGTAAPAHENVTLAAESSSIGKMDSSSQTMKRSTRSIFDEQQVNNKVKTFSVNGSVAPTTARIQLSHHMPSPSTTKIGSIRPPSNTQKSESSSVPTSIQNRKANTTIQRSSENAVTSTEIPQKTTTVSLHIMKKETNTAATSYGVPNLSSNYRTRMNVFTASVGGIKNDVQNLSSKPVKMTTLEILTQSSQQSRSQQVAMLSTGVTATDKVISSKRATYRPVILSSLENAFTTSTNLYKQSDTKHSGYDATSSMLGNIFRSRYQSTTAILTAEVNHTAAILETKSTQKYATDIPTDAQGRRINSTQIESASSTESNSKQKVTSSSGAIWKKSTSITEPQENVTVQEPSKTERAPTSSLVLFSSSTMKNRDLTKGKIVSSRTISDGKNEPAISLQPSSNKISTVSTVGHSRNAATSTTQAVINSTSIYSKNNTSTNYTQHLTRLQATTLSAKTISLQQLIGQRVADFIVIDTSKTVKPGTEILGTTYLFSGVTKIIMKSRASTQRNFESNVVTSNRSRSATTGVLGIENRTVSTAALENTLNSLMNVDPLISHTTEASSIRQQSKNQETSVVAGKTTNVGRKSREAQTMIKTVPSSDSTVVADTSVSLHNISRNSSTTKMENTSSISTRMTKSIFEPSVSDSASVVLEKSTKRFSNQFTPLSTTRIENNSNRMINSIGGAGATEIGMRTSTGSNLWSKSEHTSNPATIWSIKSTAIDAQESNSIHITTTSNKDQSNITTTQEVSKLQSCSQQFWTTATPTTAINGSASTPLQESSGGITETSTIGETRIGMMDDKLQNITIVLSSYASDISTTDFQVWSTSAATVPITVSANENSTGMNSHRQHMNGNDTFLLLTSRPATYFNDHYFQLDDDEVKNMNKSNETLR</sequence>
<dbReference type="OMA" id="WTTSPML"/>
<organism evidence="2 3">
    <name type="scientific">Romanomermis culicivorax</name>
    <name type="common">Nematode worm</name>
    <dbReference type="NCBI Taxonomy" id="13658"/>
    <lineage>
        <taxon>Eukaryota</taxon>
        <taxon>Metazoa</taxon>
        <taxon>Ecdysozoa</taxon>
        <taxon>Nematoda</taxon>
        <taxon>Enoplea</taxon>
        <taxon>Dorylaimia</taxon>
        <taxon>Mermithida</taxon>
        <taxon>Mermithoidea</taxon>
        <taxon>Mermithidae</taxon>
        <taxon>Romanomermis</taxon>
    </lineage>
</organism>
<feature type="region of interest" description="Disordered" evidence="1">
    <location>
        <begin position="358"/>
        <end position="380"/>
    </location>
</feature>
<feature type="compositionally biased region" description="Polar residues" evidence="1">
    <location>
        <begin position="1241"/>
        <end position="1291"/>
    </location>
</feature>
<feature type="compositionally biased region" description="Polar residues" evidence="1">
    <location>
        <begin position="1471"/>
        <end position="1527"/>
    </location>
</feature>
<dbReference type="WBParaSite" id="nRc.2.0.1.t39236-RA">
    <property type="protein sequence ID" value="nRc.2.0.1.t39236-RA"/>
    <property type="gene ID" value="nRc.2.0.1.g39236"/>
</dbReference>
<feature type="compositionally biased region" description="Low complexity" evidence="1">
    <location>
        <begin position="530"/>
        <end position="540"/>
    </location>
</feature>
<evidence type="ECO:0000313" key="3">
    <source>
        <dbReference type="WBParaSite" id="nRc.2.0.1.t39236-RA"/>
    </source>
</evidence>
<feature type="region of interest" description="Disordered" evidence="1">
    <location>
        <begin position="1231"/>
        <end position="1291"/>
    </location>
</feature>
<feature type="region of interest" description="Disordered" evidence="1">
    <location>
        <begin position="132"/>
        <end position="158"/>
    </location>
</feature>
<feature type="region of interest" description="Disordered" evidence="1">
    <location>
        <begin position="1929"/>
        <end position="1948"/>
    </location>
</feature>
<feature type="region of interest" description="Disordered" evidence="1">
    <location>
        <begin position="1461"/>
        <end position="1527"/>
    </location>
</feature>
<proteinExistence type="predicted"/>
<feature type="compositionally biased region" description="Polar residues" evidence="1">
    <location>
        <begin position="1929"/>
        <end position="1941"/>
    </location>
</feature>
<feature type="compositionally biased region" description="Polar residues" evidence="1">
    <location>
        <begin position="365"/>
        <end position="377"/>
    </location>
</feature>
<evidence type="ECO:0000313" key="2">
    <source>
        <dbReference type="Proteomes" id="UP000887565"/>
    </source>
</evidence>
<feature type="region of interest" description="Disordered" evidence="1">
    <location>
        <begin position="805"/>
        <end position="828"/>
    </location>
</feature>
<feature type="compositionally biased region" description="Low complexity" evidence="1">
    <location>
        <begin position="805"/>
        <end position="819"/>
    </location>
</feature>
<evidence type="ECO:0000256" key="1">
    <source>
        <dbReference type="SAM" id="MobiDB-lite"/>
    </source>
</evidence>
<feature type="region of interest" description="Disordered" evidence="1">
    <location>
        <begin position="1727"/>
        <end position="1752"/>
    </location>
</feature>
<feature type="region of interest" description="Disordered" evidence="1">
    <location>
        <begin position="241"/>
        <end position="262"/>
    </location>
</feature>